<gene>
    <name evidence="3" type="ORF">VFPPC_04027</name>
</gene>
<dbReference type="Proteomes" id="UP000078397">
    <property type="component" value="Unassembled WGS sequence"/>
</dbReference>
<feature type="domain" description="GST N-terminal" evidence="1">
    <location>
        <begin position="20"/>
        <end position="90"/>
    </location>
</feature>
<dbReference type="RefSeq" id="XP_018144517.1">
    <property type="nucleotide sequence ID" value="XM_018283443.1"/>
</dbReference>
<accession>A0A179FQM2</accession>
<dbReference type="EMBL" id="LSBJ02000003">
    <property type="protein sequence ID" value="OAQ67667.1"/>
    <property type="molecule type" value="Genomic_DNA"/>
</dbReference>
<protein>
    <submittedName>
        <fullName evidence="3">Glutathione S-transferase</fullName>
    </submittedName>
</protein>
<dbReference type="InterPro" id="IPR036282">
    <property type="entry name" value="Glutathione-S-Trfase_C_sf"/>
</dbReference>
<dbReference type="CDD" id="cd00299">
    <property type="entry name" value="GST_C_family"/>
    <property type="match status" value="1"/>
</dbReference>
<dbReference type="SUPFAM" id="SSF52833">
    <property type="entry name" value="Thioredoxin-like"/>
    <property type="match status" value="1"/>
</dbReference>
<evidence type="ECO:0000259" key="2">
    <source>
        <dbReference type="Pfam" id="PF22041"/>
    </source>
</evidence>
<comment type="caution">
    <text evidence="3">The sequence shown here is derived from an EMBL/GenBank/DDBJ whole genome shotgun (WGS) entry which is preliminary data.</text>
</comment>
<dbReference type="Gene3D" id="3.40.30.10">
    <property type="entry name" value="Glutaredoxin"/>
    <property type="match status" value="1"/>
</dbReference>
<name>A0A179FQM2_METCM</name>
<dbReference type="STRING" id="1380566.A0A179FQM2"/>
<evidence type="ECO:0000313" key="3">
    <source>
        <dbReference type="EMBL" id="OAQ67667.1"/>
    </source>
</evidence>
<dbReference type="OrthoDB" id="4951845at2759"/>
<sequence>MSAGQITLFDLPSKEPCSTWSLNPWKTRMLFNFKGIDYRTEWTEYPDIKPKFQPHLPPNETGTPYTIPTVKLPDNTWIMDSRKIVDHIEKSHPEPSMHLESPYLAKLEDLLPNVFQYMRAICYARVPVNLLNEVSIDYWYTTRAERIGMSVQDFEKNHGGETAYSSAEPHLQQVTALLRENSDGPFFMGKTVSYADFVWVSALVFFKRVDETVYQEVLKRTGDESIHIKLVEACQPWLKRHDH</sequence>
<evidence type="ECO:0000259" key="1">
    <source>
        <dbReference type="Pfam" id="PF13409"/>
    </source>
</evidence>
<organism evidence="3 4">
    <name type="scientific">Pochonia chlamydosporia 170</name>
    <dbReference type="NCBI Taxonomy" id="1380566"/>
    <lineage>
        <taxon>Eukaryota</taxon>
        <taxon>Fungi</taxon>
        <taxon>Dikarya</taxon>
        <taxon>Ascomycota</taxon>
        <taxon>Pezizomycotina</taxon>
        <taxon>Sordariomycetes</taxon>
        <taxon>Hypocreomycetidae</taxon>
        <taxon>Hypocreales</taxon>
        <taxon>Clavicipitaceae</taxon>
        <taxon>Pochonia</taxon>
    </lineage>
</organism>
<dbReference type="GO" id="GO:0016740">
    <property type="term" value="F:transferase activity"/>
    <property type="evidence" value="ECO:0007669"/>
    <property type="project" value="UniProtKB-KW"/>
</dbReference>
<dbReference type="CDD" id="cd03038">
    <property type="entry name" value="GST_N_etherase_LigE"/>
    <property type="match status" value="1"/>
</dbReference>
<dbReference type="Pfam" id="PF13409">
    <property type="entry name" value="GST_N_2"/>
    <property type="match status" value="1"/>
</dbReference>
<dbReference type="InterPro" id="IPR004045">
    <property type="entry name" value="Glutathione_S-Trfase_N"/>
</dbReference>
<evidence type="ECO:0000313" key="4">
    <source>
        <dbReference type="Proteomes" id="UP000078397"/>
    </source>
</evidence>
<dbReference type="KEGG" id="pchm:VFPPC_04027"/>
<dbReference type="Pfam" id="PF22041">
    <property type="entry name" value="GST_C_7"/>
    <property type="match status" value="1"/>
</dbReference>
<dbReference type="InterPro" id="IPR054416">
    <property type="entry name" value="GST_UstS-like_C"/>
</dbReference>
<reference evidence="3 4" key="1">
    <citation type="journal article" date="2016" name="PLoS Pathog.">
        <title>Biosynthesis of antibiotic leucinostatins in bio-control fungus Purpureocillium lilacinum and their inhibition on phytophthora revealed by genome mining.</title>
        <authorList>
            <person name="Wang G."/>
            <person name="Liu Z."/>
            <person name="Lin R."/>
            <person name="Li E."/>
            <person name="Mao Z."/>
            <person name="Ling J."/>
            <person name="Yang Y."/>
            <person name="Yin W.B."/>
            <person name="Xie B."/>
        </authorList>
    </citation>
    <scope>NUCLEOTIDE SEQUENCE [LARGE SCALE GENOMIC DNA]</scope>
    <source>
        <strain evidence="3">170</strain>
    </source>
</reference>
<proteinExistence type="predicted"/>
<dbReference type="SUPFAM" id="SSF47616">
    <property type="entry name" value="GST C-terminal domain-like"/>
    <property type="match status" value="1"/>
</dbReference>
<dbReference type="AlphaFoldDB" id="A0A179FQM2"/>
<dbReference type="GeneID" id="28847437"/>
<dbReference type="Gene3D" id="1.20.1050.10">
    <property type="match status" value="1"/>
</dbReference>
<feature type="domain" description="Glutathione S-transferase UstS-like C-terminal" evidence="2">
    <location>
        <begin position="114"/>
        <end position="217"/>
    </location>
</feature>
<keyword evidence="4" id="KW-1185">Reference proteome</keyword>
<dbReference type="InterPro" id="IPR036249">
    <property type="entry name" value="Thioredoxin-like_sf"/>
</dbReference>